<dbReference type="AlphaFoldDB" id="A0A261UM90"/>
<evidence type="ECO:0000313" key="3">
    <source>
        <dbReference type="EMBL" id="OZI62998.1"/>
    </source>
</evidence>
<dbReference type="PANTHER" id="PTHR42928:SF5">
    <property type="entry name" value="BLR1237 PROTEIN"/>
    <property type="match status" value="1"/>
</dbReference>
<feature type="chain" id="PRO_5013328937" evidence="2">
    <location>
        <begin position="30"/>
        <end position="332"/>
    </location>
</feature>
<dbReference type="Gene3D" id="3.40.190.10">
    <property type="entry name" value="Periplasmic binding protein-like II"/>
    <property type="match status" value="1"/>
</dbReference>
<dbReference type="PIRSF" id="PIRSF017082">
    <property type="entry name" value="YflP"/>
    <property type="match status" value="1"/>
</dbReference>
<dbReference type="InterPro" id="IPR042100">
    <property type="entry name" value="Bug_dom1"/>
</dbReference>
<evidence type="ECO:0000256" key="2">
    <source>
        <dbReference type="SAM" id="SignalP"/>
    </source>
</evidence>
<comment type="caution">
    <text evidence="3">The sequence shown here is derived from an EMBL/GenBank/DDBJ whole genome shotgun (WGS) entry which is preliminary data.</text>
</comment>
<protein>
    <submittedName>
        <fullName evidence="3">LacI family transcriptional regulator</fullName>
    </submittedName>
</protein>
<comment type="similarity">
    <text evidence="1">Belongs to the UPF0065 (bug) family.</text>
</comment>
<evidence type="ECO:0000256" key="1">
    <source>
        <dbReference type="ARBA" id="ARBA00006987"/>
    </source>
</evidence>
<organism evidence="3 4">
    <name type="scientific">Bordetella genomosp. 11</name>
    <dbReference type="NCBI Taxonomy" id="1416808"/>
    <lineage>
        <taxon>Bacteria</taxon>
        <taxon>Pseudomonadati</taxon>
        <taxon>Pseudomonadota</taxon>
        <taxon>Betaproteobacteria</taxon>
        <taxon>Burkholderiales</taxon>
        <taxon>Alcaligenaceae</taxon>
        <taxon>Bordetella</taxon>
    </lineage>
</organism>
<dbReference type="Proteomes" id="UP000215767">
    <property type="component" value="Unassembled WGS sequence"/>
</dbReference>
<dbReference type="OrthoDB" id="8678477at2"/>
<dbReference type="Gene3D" id="3.40.190.150">
    <property type="entry name" value="Bordetella uptake gene, domain 1"/>
    <property type="match status" value="1"/>
</dbReference>
<dbReference type="PANTHER" id="PTHR42928">
    <property type="entry name" value="TRICARBOXYLATE-BINDING PROTEIN"/>
    <property type="match status" value="1"/>
</dbReference>
<name>A0A261UM90_9BORD</name>
<dbReference type="SUPFAM" id="SSF53850">
    <property type="entry name" value="Periplasmic binding protein-like II"/>
    <property type="match status" value="1"/>
</dbReference>
<proteinExistence type="inferred from homology"/>
<dbReference type="RefSeq" id="WP_094844273.1">
    <property type="nucleotide sequence ID" value="NZ_NEVS01000004.1"/>
</dbReference>
<feature type="signal peptide" evidence="2">
    <location>
        <begin position="1"/>
        <end position="29"/>
    </location>
</feature>
<dbReference type="CDD" id="cd07012">
    <property type="entry name" value="PBP2_Bug_TTT"/>
    <property type="match status" value="1"/>
</dbReference>
<accession>A0A261UM90</accession>
<dbReference type="EMBL" id="NEVS01000004">
    <property type="protein sequence ID" value="OZI62998.1"/>
    <property type="molecule type" value="Genomic_DNA"/>
</dbReference>
<keyword evidence="2" id="KW-0732">Signal</keyword>
<dbReference type="Pfam" id="PF03401">
    <property type="entry name" value="TctC"/>
    <property type="match status" value="1"/>
</dbReference>
<sequence>MRNMFKRMTAAAVLATGAAALAAPGAATAAGAADLGGAPITIISPFPPGGGTDTLTRMIGTSISQDTGWNVVVENKPGAGGNLALDATARARPDGHTLVMAQTDNIVLNPWLYSKLTYDTFKDFKPVGLVASSPSVFVVLPDSPFKTLDDVVKAARAKPGQVSLGIPGIGGSGDLIGHLWRKAAGMELMHVPYRGWGQAFPDLMSGRIALYTGSVATLLPQIKGGQVRALAVVADQRSPALPQVPTFAESGFPTINQTIWWGVMAPGKTPDDVVAALNAALNRSLQKPELVRKLEEAGYSVMGGTPQDLARRYRTDYEVFGKVVQEAGIPKQ</sequence>
<gene>
    <name evidence="3" type="ORF">CAL28_28205</name>
</gene>
<evidence type="ECO:0000313" key="4">
    <source>
        <dbReference type="Proteomes" id="UP000215767"/>
    </source>
</evidence>
<dbReference type="InterPro" id="IPR005064">
    <property type="entry name" value="BUG"/>
</dbReference>
<reference evidence="4" key="1">
    <citation type="submission" date="2017-05" db="EMBL/GenBank/DDBJ databases">
        <title>Complete and WGS of Bordetella genogroups.</title>
        <authorList>
            <person name="Spilker T."/>
            <person name="Lipuma J."/>
        </authorList>
    </citation>
    <scope>NUCLEOTIDE SEQUENCE [LARGE SCALE GENOMIC DNA]</scope>
    <source>
        <strain evidence="4">AU8856</strain>
    </source>
</reference>
<keyword evidence="4" id="KW-1185">Reference proteome</keyword>